<reference evidence="1 2" key="1">
    <citation type="journal article" date="2017" name="Front. Genet.">
        <title>Draft sequencing of the heterozygous diploid genome of Satsuma (Citrus unshiu Marc.) using a hybrid assembly approach.</title>
        <authorList>
            <person name="Shimizu T."/>
            <person name="Tanizawa Y."/>
            <person name="Mochizuki T."/>
            <person name="Nagasaki H."/>
            <person name="Yoshioka T."/>
            <person name="Toyoda A."/>
            <person name="Fujiyama A."/>
            <person name="Kaminuma E."/>
            <person name="Nakamura Y."/>
        </authorList>
    </citation>
    <scope>NUCLEOTIDE SEQUENCE [LARGE SCALE GENOMIC DNA]</scope>
    <source>
        <strain evidence="2">cv. Miyagawa wase</strain>
    </source>
</reference>
<proteinExistence type="predicted"/>
<evidence type="ECO:0000313" key="1">
    <source>
        <dbReference type="EMBL" id="GAY58599.1"/>
    </source>
</evidence>
<organism evidence="1 2">
    <name type="scientific">Citrus unshiu</name>
    <name type="common">Satsuma mandarin</name>
    <name type="synonym">Citrus nobilis var. unshiu</name>
    <dbReference type="NCBI Taxonomy" id="55188"/>
    <lineage>
        <taxon>Eukaryota</taxon>
        <taxon>Viridiplantae</taxon>
        <taxon>Streptophyta</taxon>
        <taxon>Embryophyta</taxon>
        <taxon>Tracheophyta</taxon>
        <taxon>Spermatophyta</taxon>
        <taxon>Magnoliopsida</taxon>
        <taxon>eudicotyledons</taxon>
        <taxon>Gunneridae</taxon>
        <taxon>Pentapetalae</taxon>
        <taxon>rosids</taxon>
        <taxon>malvids</taxon>
        <taxon>Sapindales</taxon>
        <taxon>Rutaceae</taxon>
        <taxon>Aurantioideae</taxon>
        <taxon>Citrus</taxon>
    </lineage>
</organism>
<evidence type="ECO:0000313" key="2">
    <source>
        <dbReference type="Proteomes" id="UP000236630"/>
    </source>
</evidence>
<dbReference type="EMBL" id="BDQV01000188">
    <property type="protein sequence ID" value="GAY58599.1"/>
    <property type="molecule type" value="Genomic_DNA"/>
</dbReference>
<protein>
    <submittedName>
        <fullName evidence="1">Uncharacterized protein</fullName>
    </submittedName>
</protein>
<name>A0A2H5Q1S8_CITUN</name>
<dbReference type="Proteomes" id="UP000236630">
    <property type="component" value="Unassembled WGS sequence"/>
</dbReference>
<keyword evidence="2" id="KW-1185">Reference proteome</keyword>
<comment type="caution">
    <text evidence="1">The sequence shown here is derived from an EMBL/GenBank/DDBJ whole genome shotgun (WGS) entry which is preliminary data.</text>
</comment>
<accession>A0A2H5Q1S8</accession>
<gene>
    <name evidence="1" type="ORF">CUMW_188250</name>
</gene>
<sequence>MRGRLEFQHESSFEYLLAKKHHIWIDLLLQSTDIIGILKRNKHWLILELDIIGILKRNKHWLEKRILARYQ</sequence>
<dbReference type="AlphaFoldDB" id="A0A2H5Q1S8"/>